<dbReference type="PANTHER" id="PTHR33371:SF19">
    <property type="entry name" value="MCE-FAMILY PROTEIN MCE4A"/>
    <property type="match status" value="1"/>
</dbReference>
<dbReference type="Pfam" id="PF02470">
    <property type="entry name" value="MlaD"/>
    <property type="match status" value="1"/>
</dbReference>
<proteinExistence type="predicted"/>
<dbReference type="InterPro" id="IPR052336">
    <property type="entry name" value="MlaD_Phospholipid_Transporter"/>
</dbReference>
<dbReference type="EMBL" id="CP015449">
    <property type="protein sequence ID" value="AWH91427.1"/>
    <property type="molecule type" value="Genomic_DNA"/>
</dbReference>
<dbReference type="GO" id="GO:0051701">
    <property type="term" value="P:biological process involved in interaction with host"/>
    <property type="evidence" value="ECO:0007669"/>
    <property type="project" value="TreeGrafter"/>
</dbReference>
<dbReference type="AlphaFoldDB" id="A0A2S1R571"/>
<dbReference type="Pfam" id="PF11887">
    <property type="entry name" value="Mce4_CUP1"/>
    <property type="match status" value="1"/>
</dbReference>
<evidence type="ECO:0000256" key="1">
    <source>
        <dbReference type="SAM" id="Phobius"/>
    </source>
</evidence>
<organism evidence="4 5">
    <name type="scientific">Dietzia lutea</name>
    <dbReference type="NCBI Taxonomy" id="546160"/>
    <lineage>
        <taxon>Bacteria</taxon>
        <taxon>Bacillati</taxon>
        <taxon>Actinomycetota</taxon>
        <taxon>Actinomycetes</taxon>
        <taxon>Mycobacteriales</taxon>
        <taxon>Dietziaceae</taxon>
        <taxon>Dietzia</taxon>
    </lineage>
</organism>
<dbReference type="NCBIfam" id="TIGR00996">
    <property type="entry name" value="Mtu_fam_mce"/>
    <property type="match status" value="1"/>
</dbReference>
<dbReference type="KEGG" id="dlu:A6035_03695"/>
<gene>
    <name evidence="4" type="ORF">A6035_03695</name>
</gene>
<dbReference type="Proteomes" id="UP000244928">
    <property type="component" value="Chromosome"/>
</dbReference>
<dbReference type="OrthoDB" id="3460188at2"/>
<feature type="transmembrane region" description="Helical" evidence="1">
    <location>
        <begin position="15"/>
        <end position="35"/>
    </location>
</feature>
<protein>
    <submittedName>
        <fullName evidence="4">Mammalian cell entry protein</fullName>
    </submittedName>
</protein>
<evidence type="ECO:0000259" key="3">
    <source>
        <dbReference type="Pfam" id="PF11887"/>
    </source>
</evidence>
<accession>A0A2S1R571</accession>
<dbReference type="InterPro" id="IPR003399">
    <property type="entry name" value="Mce/MlaD"/>
</dbReference>
<evidence type="ECO:0000259" key="2">
    <source>
        <dbReference type="Pfam" id="PF02470"/>
    </source>
</evidence>
<feature type="domain" description="Mammalian cell entry C-terminal" evidence="3">
    <location>
        <begin position="125"/>
        <end position="343"/>
    </location>
</feature>
<feature type="domain" description="Mce/MlaD" evidence="2">
    <location>
        <begin position="43"/>
        <end position="120"/>
    </location>
</feature>
<dbReference type="RefSeq" id="WP_108846684.1">
    <property type="nucleotide sequence ID" value="NZ_CP015449.1"/>
</dbReference>
<dbReference type="InterPro" id="IPR005693">
    <property type="entry name" value="Mce"/>
</dbReference>
<evidence type="ECO:0000313" key="4">
    <source>
        <dbReference type="EMBL" id="AWH91427.1"/>
    </source>
</evidence>
<keyword evidence="1" id="KW-0812">Transmembrane</keyword>
<name>A0A2S1R571_9ACTN</name>
<evidence type="ECO:0000313" key="5">
    <source>
        <dbReference type="Proteomes" id="UP000244928"/>
    </source>
</evidence>
<dbReference type="GO" id="GO:0005576">
    <property type="term" value="C:extracellular region"/>
    <property type="evidence" value="ECO:0007669"/>
    <property type="project" value="TreeGrafter"/>
</dbReference>
<dbReference type="PANTHER" id="PTHR33371">
    <property type="entry name" value="INTERMEMBRANE PHOSPHOLIPID TRANSPORT SYSTEM BINDING PROTEIN MLAD-RELATED"/>
    <property type="match status" value="1"/>
</dbReference>
<keyword evidence="1" id="KW-1133">Transmembrane helix</keyword>
<sequence>MARTVSQSDTGPRRIAGACLAVFLVAVIALSLLLFGRAFDDRVPLTVRSDRAGLVMEADAKVRSRGVEIGNVTDIRQEFDGATIEIEVDPAALEAVPSNAVVSIGSNTVFGAKSVDFEPPAVPAPTPLAAGAVVETSRVTTEVNTLFEDLSDLLLAIEPEKLNATLGAVSGAVDGRGEQVGRTITDLRSYLEEINPQIEALQRDLAKGSRVANLYADVTPDIMRLLDSGTDVGANVVNNQARFEQLLAASIGTGETGKRLLAENGDELVKTLSDLRASTSLLYEYSPMVTCLIVGLNQGVEGAMSAFGGKDQPGLVFKAGFQQGARAYEYPKDLPKVNASTGPNCYGLPFPDPEAHTPFIVTDTGSNPVEGMPDVFTSRPAPLFGPLRPTEPGQPAPPTLLQVMLGMDGETP</sequence>
<keyword evidence="5" id="KW-1185">Reference proteome</keyword>
<dbReference type="InterPro" id="IPR024516">
    <property type="entry name" value="Mce_C"/>
</dbReference>
<keyword evidence="1" id="KW-0472">Membrane</keyword>
<reference evidence="4 5" key="1">
    <citation type="submission" date="2016-04" db="EMBL/GenBank/DDBJ databases">
        <title>Complete genome sequence of Dietzia lutea YIM 80766T, a strain isolated from desert soil in Egypt.</title>
        <authorList>
            <person name="Zhao J."/>
            <person name="Hu B."/>
            <person name="Geng S."/>
            <person name="Nie Y."/>
            <person name="Tang Y."/>
        </authorList>
    </citation>
    <scope>NUCLEOTIDE SEQUENCE [LARGE SCALE GENOMIC DNA]</scope>
    <source>
        <strain evidence="4 5">YIM 80766</strain>
    </source>
</reference>